<protein>
    <submittedName>
        <fullName evidence="2">Conjugal pilus assembly protein TraF</fullName>
    </submittedName>
</protein>
<dbReference type="STRING" id="1288385.ERS137968_04241"/>
<name>A0A0T9R1S7_9GAMM</name>
<reference evidence="3" key="1">
    <citation type="submission" date="2015-03" db="EMBL/GenBank/DDBJ databases">
        <authorList>
            <consortium name="Pathogen Informatics"/>
        </authorList>
    </citation>
    <scope>NUCLEOTIDE SEQUENCE [LARGE SCALE GENOMIC DNA]</scope>
    <source>
        <strain evidence="3">A125KOH2</strain>
    </source>
</reference>
<dbReference type="InterPro" id="IPR039555">
    <property type="entry name" value="TraF/TrbB"/>
</dbReference>
<dbReference type="InterPro" id="IPR014110">
    <property type="entry name" value="TraF"/>
</dbReference>
<gene>
    <name evidence="2" type="ORF">ERS008529_03915</name>
</gene>
<dbReference type="Proteomes" id="UP000045840">
    <property type="component" value="Unassembled WGS sequence"/>
</dbReference>
<accession>A0A0T9R1S7</accession>
<evidence type="ECO:0000313" key="3">
    <source>
        <dbReference type="Proteomes" id="UP000045840"/>
    </source>
</evidence>
<dbReference type="NCBIfam" id="NF010257">
    <property type="entry name" value="PRK13703.1"/>
    <property type="match status" value="1"/>
</dbReference>
<feature type="signal peptide" evidence="1">
    <location>
        <begin position="1"/>
        <end position="21"/>
    </location>
</feature>
<dbReference type="AlphaFoldDB" id="A0A0T9R1S7"/>
<proteinExistence type="predicted"/>
<dbReference type="EMBL" id="CQAZ01000046">
    <property type="protein sequence ID" value="CNI40176.1"/>
    <property type="molecule type" value="Genomic_DNA"/>
</dbReference>
<evidence type="ECO:0000256" key="1">
    <source>
        <dbReference type="SAM" id="SignalP"/>
    </source>
</evidence>
<sequence>MMRDSLLTLALCCLISPLTLAAEKPAPVTSTKTYTDEPIVGWHWYNEPQPEEDEEEEKAPNVPLSQLPPNVQMRLLQKLTETQLNTAILHPSAENVGKFLRLQQFWTNQASAFRQGGKKALLSYPELDYNLQYSHYNSTVPAQLAADKAKQVDAIRSLTQQYGVFFFYRGNEPLDNLLATVVRDFARAQGVAIIPISMDGARSSAFPTSRIDSGQAQTMGVTHFPALFLVNPTTQEFKPLAYGFMTQDDLSKQFLNVATDFAPVS</sequence>
<keyword evidence="1" id="KW-0732">Signal</keyword>
<feature type="chain" id="PRO_5006695889" evidence="1">
    <location>
        <begin position="22"/>
        <end position="265"/>
    </location>
</feature>
<dbReference type="Pfam" id="PF13728">
    <property type="entry name" value="TraF"/>
    <property type="match status" value="1"/>
</dbReference>
<evidence type="ECO:0000313" key="2">
    <source>
        <dbReference type="EMBL" id="CNI40176.1"/>
    </source>
</evidence>
<organism evidence="2 3">
    <name type="scientific">Yersinia pekkanenii</name>
    <dbReference type="NCBI Taxonomy" id="1288385"/>
    <lineage>
        <taxon>Bacteria</taxon>
        <taxon>Pseudomonadati</taxon>
        <taxon>Pseudomonadota</taxon>
        <taxon>Gammaproteobacteria</taxon>
        <taxon>Enterobacterales</taxon>
        <taxon>Yersiniaceae</taxon>
        <taxon>Yersinia</taxon>
    </lineage>
</organism>
<dbReference type="NCBIfam" id="TIGR02739">
    <property type="entry name" value="TraF"/>
    <property type="match status" value="1"/>
</dbReference>